<evidence type="ECO:0000313" key="15">
    <source>
        <dbReference type="EMBL" id="CAK9327858.1"/>
    </source>
</evidence>
<accession>A0ABP0Z4Y3</accession>
<evidence type="ECO:0000256" key="6">
    <source>
        <dbReference type="ARBA" id="ARBA00022777"/>
    </source>
</evidence>
<dbReference type="Proteomes" id="UP001642487">
    <property type="component" value="Chromosome 8"/>
</dbReference>
<dbReference type="SUPFAM" id="SSF52029">
    <property type="entry name" value="GroEL apical domain-like"/>
    <property type="match status" value="1"/>
</dbReference>
<feature type="region of interest" description="Disordered" evidence="12">
    <location>
        <begin position="263"/>
        <end position="311"/>
    </location>
</feature>
<dbReference type="SMART" id="SM00330">
    <property type="entry name" value="PIPKc"/>
    <property type="match status" value="1"/>
</dbReference>
<feature type="compositionally biased region" description="Basic and acidic residues" evidence="12">
    <location>
        <begin position="1813"/>
        <end position="1823"/>
    </location>
</feature>
<keyword evidence="3" id="KW-0479">Metal-binding</keyword>
<dbReference type="InterPro" id="IPR013083">
    <property type="entry name" value="Znf_RING/FYVE/PHD"/>
</dbReference>
<evidence type="ECO:0000256" key="12">
    <source>
        <dbReference type="SAM" id="MobiDB-lite"/>
    </source>
</evidence>
<feature type="coiled-coil region" evidence="11">
    <location>
        <begin position="1046"/>
        <end position="1115"/>
    </location>
</feature>
<feature type="region of interest" description="Disordered" evidence="12">
    <location>
        <begin position="791"/>
        <end position="811"/>
    </location>
</feature>
<dbReference type="EMBL" id="OZ021742">
    <property type="protein sequence ID" value="CAK9327858.1"/>
    <property type="molecule type" value="Genomic_DNA"/>
</dbReference>
<feature type="region of interest" description="Disordered" evidence="12">
    <location>
        <begin position="1215"/>
        <end position="1242"/>
    </location>
</feature>
<dbReference type="PANTHER" id="PTHR45748:SF21">
    <property type="entry name" value="1-PHOSPHATIDYLINOSITOL-3-PHOSPHATE 5-KINASE FAB1A"/>
    <property type="match status" value="1"/>
</dbReference>
<sequence length="1823" mass="203767">MNSGGRADWDERSGHRWIPHLHPRLQMGHPENKISELVGLVKSWMPWRSDPENVSRDFWMPDKSCRVCYECDSQFTFINRRHHCRRCGRVFCSKCTANFIPAPSTDTTNVRDDSEKIRVCNYCFKQWGKEPSALQDGDKATSSAISLSSSSTSMDSTKSGYTCHSAISNIASTPCSNGRQYYDPYCSGAITDEQDSLRNGKTINRTTSLMTSSSSYYGYYRSDDEDDDYYYGMYRSDSESRHISQSDDYYCAVNTDEGLNLERENISTKGSPVNFDTQCPRGNEESSEDSDENDKGSECDFPSYAMQNKDNEPMDFQNNGILWLPPEPEDEEDEKALLFEDDDDACAPGEWGYLHSSLSSGECPMKGKSSEDYRKTAKNVVEGHFRALVCQLLEAENLPIGDEPDEDGWLDIITHLSWEAAAVLKPDTSKSGGMDPGGYVKVKCVAGGKRSESIIVKGIICKKNVAHRRMTRGISKPRFFVLGGALEYQRVTNHLSSFDTLLQQELDHLKMAVAKIDAHHPNVLLVEKSVSRHAQEYLLSKNITLVLNIKRSLLERIASCTGANIIPTVDHVASLKLGYCDAFRVETFVEEHDSGDGQGGKKSTKTLMFFEGCPKPLCCTILLRGASGDELKKVKHVVQYATFAAYHLALETCFLADEGASVPELPLKSPITVALPHNPSNIDRSISAIPGFTSPSPVKSPEPEPIMEIGQSGKDAVSSRDSSIISHNVVNLNSLEPTLRVKPGATSTSLSFLKQDVSTASRNYMPSSKFASEGKRSLDSKEYSMGMKTIKEEAGEDDDTVSSSGKGEPSSRFINSIQICRNSLDANTLSSNDSTSQGPESSNANVVTTKSSREDFPLSPSDQQNILVSLSTRCVWKGTICDRAHLLRIKYYGSFDKPLGRFLRDNLFDQNYRCHSCGMPSEAHVNCYTHPQGSLTISAKKLPDFFLPGEPEGKIWMWHRCLKCPRTNGFPPATRRVIMSDAAWGLSFGKFLELSFSNNAAASRVAGCGHFLHRDCLRFYGFGRTVACFHYAAINVQSVHIPPSMIEFHHNNLERINKEANEVHNRAKTLFAEVCKALPLIPKNESGTEQEDFGVNELDNYIQELEQIINMEKENFEVHFNEVLSGETTVGQPTVDIFEINKLHMHVLFLSYIWIQRLNYAATLRKKHFSDSSSNDIPTLEEKELDSLEELVELTLASGRDEFFGGYDNDSLPAESKREIDLGRGGNSGKISGSKETDREKNIDLGGQEDDLCLSPVNSVPLDVGIAIRRANSVGEYPIMTDLSDTLDAVWKGVIHPNSVIFEDSYSRTNSAILEPLGGQSDMEKCTANGVETAHLLHSALVLTKDDSVETITSSTSMPSSAYNTKISLLNIPKSDISEYSPAFISSYRELEKQSHLRLLMHVGSSDTVVPVYDEEPTSIIAFSLLMPEYIAQMSEPERVMEASDTARSLPIIGSVKMNSIKPCDEEGSDAYKTLRTNEETILSMPRTESLQFEDLLLFTKDLHTRVCFVNETPLGPVKYTITCYFAKRFEALRKKCCPSELDYVRSLSRCKRWGAQGGKSNVFFAKTLDERFIIKEVTKIELESFIQFAPAYFIYLSEAIRTGCPTCLAKVVGMYQVSSKHLKGGKEFKVDVLVMENLLFRHNVTRLYDLKGSSRSRYNSDPSGKNKVLLDQNLIESMPTSPIFLGSKAKRLLERAVWNDTSFLASIDVMDYSLLVGLDEEKQELVVGIIDFMRQYTWDKHLETWVKNSGILGGPKDAAPTVISPHQYKKRFRKAMTTYFLMVPDQWPSTTVSPSESHPDLCDDNSEPENSWDCKHYSEHSD</sequence>
<evidence type="ECO:0000259" key="13">
    <source>
        <dbReference type="PROSITE" id="PS50178"/>
    </source>
</evidence>
<dbReference type="Pfam" id="PF00118">
    <property type="entry name" value="Cpn60_TCP1"/>
    <property type="match status" value="1"/>
</dbReference>
<name>A0ABP0Z4Y3_9ROSI</name>
<feature type="compositionally biased region" description="Polar residues" evidence="12">
    <location>
        <begin position="828"/>
        <end position="850"/>
    </location>
</feature>
<feature type="region of interest" description="Disordered" evidence="12">
    <location>
        <begin position="1792"/>
        <end position="1823"/>
    </location>
</feature>
<dbReference type="SUPFAM" id="SSF57903">
    <property type="entry name" value="FYVE/PHD zinc finger"/>
    <property type="match status" value="1"/>
</dbReference>
<feature type="region of interest" description="Disordered" evidence="12">
    <location>
        <begin position="828"/>
        <end position="858"/>
    </location>
</feature>
<dbReference type="InterPro" id="IPR044769">
    <property type="entry name" value="PIKfyve_PIPKc"/>
</dbReference>
<keyword evidence="4 10" id="KW-0547">Nucleotide-binding</keyword>
<feature type="compositionally biased region" description="Polar residues" evidence="12">
    <location>
        <begin position="267"/>
        <end position="277"/>
    </location>
</feature>
<dbReference type="InterPro" id="IPR000306">
    <property type="entry name" value="Znf_FYVE"/>
</dbReference>
<keyword evidence="8 10" id="KW-0067">ATP-binding</keyword>
<keyword evidence="5 9" id="KW-0863">Zinc-finger</keyword>
<dbReference type="InterPro" id="IPR011011">
    <property type="entry name" value="Znf_FYVE_PHD"/>
</dbReference>
<evidence type="ECO:0000259" key="14">
    <source>
        <dbReference type="PROSITE" id="PS51455"/>
    </source>
</evidence>
<dbReference type="Gene3D" id="3.50.7.10">
    <property type="entry name" value="GroEL"/>
    <property type="match status" value="1"/>
</dbReference>
<evidence type="ECO:0000256" key="8">
    <source>
        <dbReference type="ARBA" id="ARBA00022840"/>
    </source>
</evidence>
<dbReference type="Pfam" id="PF01363">
    <property type="entry name" value="FYVE"/>
    <property type="match status" value="1"/>
</dbReference>
<keyword evidence="16" id="KW-1185">Reference proteome</keyword>
<dbReference type="SMART" id="SM00064">
    <property type="entry name" value="FYVE"/>
    <property type="match status" value="1"/>
</dbReference>
<dbReference type="PROSITE" id="PS50178">
    <property type="entry name" value="ZF_FYVE"/>
    <property type="match status" value="1"/>
</dbReference>
<evidence type="ECO:0000256" key="5">
    <source>
        <dbReference type="ARBA" id="ARBA00022771"/>
    </source>
</evidence>
<keyword evidence="7" id="KW-0862">Zinc</keyword>
<dbReference type="InterPro" id="IPR027409">
    <property type="entry name" value="GroEL-like_apical_dom_sf"/>
</dbReference>
<dbReference type="Gene3D" id="3.30.40.10">
    <property type="entry name" value="Zinc/RING finger domain, C3HC4 (zinc finger)"/>
    <property type="match status" value="1"/>
</dbReference>
<dbReference type="Gene3D" id="3.30.800.10">
    <property type="entry name" value="Phosphatidylinositol Phosphate Kinase II Beta"/>
    <property type="match status" value="1"/>
</dbReference>
<dbReference type="InterPro" id="IPR027483">
    <property type="entry name" value="PInositol-4-P-4/5-kinase_C_sf"/>
</dbReference>
<dbReference type="Pfam" id="PF01504">
    <property type="entry name" value="PIP5K"/>
    <property type="match status" value="1"/>
</dbReference>
<evidence type="ECO:0000256" key="10">
    <source>
        <dbReference type="PROSITE-ProRule" id="PRU00781"/>
    </source>
</evidence>
<feature type="domain" description="FYVE-type" evidence="13">
    <location>
        <begin position="62"/>
        <end position="128"/>
    </location>
</feature>
<protein>
    <recommendedName>
        <fullName evidence="1">1-phosphatidylinositol-3-phosphate 5-kinase</fullName>
        <ecNumber evidence="1">2.7.1.150</ecNumber>
    </recommendedName>
</protein>
<proteinExistence type="predicted"/>
<dbReference type="InterPro" id="IPR027484">
    <property type="entry name" value="PInositol-4-P-5-kinase_N"/>
</dbReference>
<dbReference type="CDD" id="cd03334">
    <property type="entry name" value="Fab1_TCP"/>
    <property type="match status" value="1"/>
</dbReference>
<dbReference type="PROSITE" id="PS51455">
    <property type="entry name" value="PIPK"/>
    <property type="match status" value="1"/>
</dbReference>
<evidence type="ECO:0000256" key="2">
    <source>
        <dbReference type="ARBA" id="ARBA00022679"/>
    </source>
</evidence>
<feature type="domain" description="PIPK" evidence="14">
    <location>
        <begin position="1460"/>
        <end position="1781"/>
    </location>
</feature>
<dbReference type="SUPFAM" id="SSF56104">
    <property type="entry name" value="SAICAR synthase-like"/>
    <property type="match status" value="1"/>
</dbReference>
<dbReference type="InterPro" id="IPR017455">
    <property type="entry name" value="Znf_FYVE-rel"/>
</dbReference>
<keyword evidence="2 10" id="KW-0808">Transferase</keyword>
<dbReference type="CDD" id="cd17300">
    <property type="entry name" value="PIPKc_PIKfyve"/>
    <property type="match status" value="1"/>
</dbReference>
<organism evidence="15 16">
    <name type="scientific">Citrullus colocynthis</name>
    <name type="common">colocynth</name>
    <dbReference type="NCBI Taxonomy" id="252529"/>
    <lineage>
        <taxon>Eukaryota</taxon>
        <taxon>Viridiplantae</taxon>
        <taxon>Streptophyta</taxon>
        <taxon>Embryophyta</taxon>
        <taxon>Tracheophyta</taxon>
        <taxon>Spermatophyta</taxon>
        <taxon>Magnoliopsida</taxon>
        <taxon>eudicotyledons</taxon>
        <taxon>Gunneridae</taxon>
        <taxon>Pentapetalae</taxon>
        <taxon>rosids</taxon>
        <taxon>fabids</taxon>
        <taxon>Cucurbitales</taxon>
        <taxon>Cucurbitaceae</taxon>
        <taxon>Benincaseae</taxon>
        <taxon>Citrullus</taxon>
    </lineage>
</organism>
<dbReference type="InterPro" id="IPR002498">
    <property type="entry name" value="PInositol-4-P-4/5-kinase_core"/>
</dbReference>
<feature type="compositionally biased region" description="Basic and acidic residues" evidence="12">
    <location>
        <begin position="1233"/>
        <end position="1242"/>
    </location>
</feature>
<evidence type="ECO:0000256" key="1">
    <source>
        <dbReference type="ARBA" id="ARBA00012009"/>
    </source>
</evidence>
<dbReference type="PANTHER" id="PTHR45748">
    <property type="entry name" value="1-PHOSPHATIDYLINOSITOL 3-PHOSPHATE 5-KINASE-RELATED"/>
    <property type="match status" value="1"/>
</dbReference>
<dbReference type="EC" id="2.7.1.150" evidence="1"/>
<evidence type="ECO:0000256" key="11">
    <source>
        <dbReference type="SAM" id="Coils"/>
    </source>
</evidence>
<keyword evidence="11" id="KW-0175">Coiled coil</keyword>
<dbReference type="Gene3D" id="3.30.810.10">
    <property type="entry name" value="2-Layer Sandwich"/>
    <property type="match status" value="1"/>
</dbReference>
<gene>
    <name evidence="15" type="ORF">CITCOLO1_LOCUS20251</name>
</gene>
<reference evidence="15 16" key="1">
    <citation type="submission" date="2024-03" db="EMBL/GenBank/DDBJ databases">
        <authorList>
            <person name="Gkanogiannis A."/>
            <person name="Becerra Lopez-Lavalle L."/>
        </authorList>
    </citation>
    <scope>NUCLEOTIDE SEQUENCE [LARGE SCALE GENOMIC DNA]</scope>
</reference>
<evidence type="ECO:0000313" key="16">
    <source>
        <dbReference type="Proteomes" id="UP001642487"/>
    </source>
</evidence>
<evidence type="ECO:0000256" key="7">
    <source>
        <dbReference type="ARBA" id="ARBA00022833"/>
    </source>
</evidence>
<evidence type="ECO:0000256" key="9">
    <source>
        <dbReference type="PROSITE-ProRule" id="PRU00091"/>
    </source>
</evidence>
<keyword evidence="6 10" id="KW-0418">Kinase</keyword>
<dbReference type="InterPro" id="IPR027410">
    <property type="entry name" value="TCP-1-like_intermed_sf"/>
</dbReference>
<dbReference type="SUPFAM" id="SSF54849">
    <property type="entry name" value="GroEL-intermediate domain like"/>
    <property type="match status" value="1"/>
</dbReference>
<evidence type="ECO:0000256" key="4">
    <source>
        <dbReference type="ARBA" id="ARBA00022741"/>
    </source>
</evidence>
<evidence type="ECO:0000256" key="3">
    <source>
        <dbReference type="ARBA" id="ARBA00022723"/>
    </source>
</evidence>
<dbReference type="InterPro" id="IPR002423">
    <property type="entry name" value="Cpn60/GroEL/TCP-1"/>
</dbReference>